<dbReference type="WBParaSite" id="MBELARI_LOCUS10171">
    <property type="protein sequence ID" value="MBELARI_LOCUS10171"/>
    <property type="gene ID" value="MBELARI_LOCUS10171"/>
</dbReference>
<name>A0AAF3E8C5_9BILA</name>
<dbReference type="Proteomes" id="UP000887575">
    <property type="component" value="Unassembled WGS sequence"/>
</dbReference>
<dbReference type="InterPro" id="IPR027844">
    <property type="entry name" value="INTS15"/>
</dbReference>
<organism evidence="1 2">
    <name type="scientific">Mesorhabditis belari</name>
    <dbReference type="NCBI Taxonomy" id="2138241"/>
    <lineage>
        <taxon>Eukaryota</taxon>
        <taxon>Metazoa</taxon>
        <taxon>Ecdysozoa</taxon>
        <taxon>Nematoda</taxon>
        <taxon>Chromadorea</taxon>
        <taxon>Rhabditida</taxon>
        <taxon>Rhabditina</taxon>
        <taxon>Rhabditomorpha</taxon>
        <taxon>Rhabditoidea</taxon>
        <taxon>Rhabditidae</taxon>
        <taxon>Mesorhabditinae</taxon>
        <taxon>Mesorhabditis</taxon>
    </lineage>
</organism>
<dbReference type="PANTHER" id="PTHR14540">
    <property type="entry name" value="INTEGRATOR COMPLEX SUBUNIT 15"/>
    <property type="match status" value="1"/>
</dbReference>
<evidence type="ECO:0000313" key="1">
    <source>
        <dbReference type="Proteomes" id="UP000887575"/>
    </source>
</evidence>
<accession>A0AAF3E8C5</accession>
<dbReference type="PANTHER" id="PTHR14540:SF2">
    <property type="entry name" value="INTEGRATOR COMPLEX SUBUNIT 15"/>
    <property type="match status" value="1"/>
</dbReference>
<evidence type="ECO:0000313" key="2">
    <source>
        <dbReference type="WBParaSite" id="MBELARI_LOCUS10171"/>
    </source>
</evidence>
<proteinExistence type="predicted"/>
<protein>
    <submittedName>
        <fullName evidence="2">Uncharacterized protein</fullName>
    </submittedName>
</protein>
<reference evidence="2" key="1">
    <citation type="submission" date="2024-02" db="UniProtKB">
        <authorList>
            <consortium name="WormBaseParasite"/>
        </authorList>
    </citation>
    <scope>IDENTIFICATION</scope>
</reference>
<sequence>MSRRGQPRGVPVIPIPDYGVVDASSSDPMASYYSHHVYEALIQVQKQMKPTRGRMPANKIDLQPYIDEKIFEITKSGYSRMDPFKKLILMRYILDYFKKDDPHKMLFFETIFFGHEGEPELPRHETRIRFLFDIASYALLYPAGAIFVQIAQWMTRNNNTITYGKDLIDRLCLHYIKHEIDDEEGQMEQFLLPMTTYSADFCVMFLTFGPIQENILNEIYGPRMARICGHYLLSHTSFVVNSCRDMPELGKIFCKTSFPLLLEYVLKRSNVVDISMNDLHDGLLRLLKTWKEKELIPELTLLGNEDEAEWSQRKHDYMNLSSGTNVIAMRLVEIKQSLKRSVKSPIREDF</sequence>
<keyword evidence="1" id="KW-1185">Reference proteome</keyword>
<dbReference type="AlphaFoldDB" id="A0AAF3E8C5"/>